<dbReference type="AlphaFoldDB" id="A0A0R3RY57"/>
<sequence length="190" mass="22698">FHFKFKFAVREKKFFDPKIRRIREAVTTKTNLKLNKYEIRKQSVAQRLMINATMHMPFAWFQDNNDSMWNETEFNTTFTNVTIILAGHKDNLIFGYFRLYALILLAILVILLFVMTTIACYYDCENRRSHLLGGKYDMIKKDTVPKVTIKYEGKEPDIIDKKKIRDVRIYHSVIFWLILCNIVQISYNSY</sequence>
<accession>A0A0R3RY57</accession>
<keyword evidence="1" id="KW-1133">Transmembrane helix</keyword>
<dbReference type="Proteomes" id="UP000050640">
    <property type="component" value="Unplaced"/>
</dbReference>
<keyword evidence="2" id="KW-1185">Reference proteome</keyword>
<evidence type="ECO:0000256" key="1">
    <source>
        <dbReference type="SAM" id="Phobius"/>
    </source>
</evidence>
<reference evidence="3" key="1">
    <citation type="submission" date="2016-04" db="UniProtKB">
        <authorList>
            <consortium name="WormBaseParasite"/>
        </authorList>
    </citation>
    <scope>IDENTIFICATION</scope>
</reference>
<feature type="transmembrane region" description="Helical" evidence="1">
    <location>
        <begin position="99"/>
        <end position="122"/>
    </location>
</feature>
<evidence type="ECO:0000313" key="3">
    <source>
        <dbReference type="WBParaSite" id="EEL_0000720001-mRNA-1"/>
    </source>
</evidence>
<feature type="transmembrane region" description="Helical" evidence="1">
    <location>
        <begin position="169"/>
        <end position="187"/>
    </location>
</feature>
<proteinExistence type="predicted"/>
<keyword evidence="1" id="KW-0472">Membrane</keyword>
<keyword evidence="1" id="KW-0812">Transmembrane</keyword>
<protein>
    <submittedName>
        <fullName evidence="3">Conserved plasma membrane protein</fullName>
    </submittedName>
</protein>
<organism evidence="2 3">
    <name type="scientific">Elaeophora elaphi</name>
    <dbReference type="NCBI Taxonomy" id="1147741"/>
    <lineage>
        <taxon>Eukaryota</taxon>
        <taxon>Metazoa</taxon>
        <taxon>Ecdysozoa</taxon>
        <taxon>Nematoda</taxon>
        <taxon>Chromadorea</taxon>
        <taxon>Rhabditida</taxon>
        <taxon>Spirurina</taxon>
        <taxon>Spiruromorpha</taxon>
        <taxon>Filarioidea</taxon>
        <taxon>Onchocercidae</taxon>
        <taxon>Elaeophora</taxon>
    </lineage>
</organism>
<dbReference type="WBParaSite" id="EEL_0000720001-mRNA-1">
    <property type="protein sequence ID" value="EEL_0000720001-mRNA-1"/>
    <property type="gene ID" value="EEL_0000720001"/>
</dbReference>
<evidence type="ECO:0000313" key="2">
    <source>
        <dbReference type="Proteomes" id="UP000050640"/>
    </source>
</evidence>
<name>A0A0R3RY57_9BILA</name>